<sequence length="69" mass="7450">MSHPKLVLVLLALKYYATTEVTGNIGGMIDQLEARYGVQIPLSDLFLWGTDAAPLDKIESAMNAGQDLA</sequence>
<dbReference type="EMBL" id="JADJMH010000012">
    <property type="protein sequence ID" value="MBK7675488.1"/>
    <property type="molecule type" value="Genomic_DNA"/>
</dbReference>
<accession>A0A935UHH5</accession>
<dbReference type="Pfam" id="PF09865">
    <property type="entry name" value="DUF2092"/>
    <property type="match status" value="1"/>
</dbReference>
<dbReference type="AlphaFoldDB" id="A0A935UHH5"/>
<dbReference type="InterPro" id="IPR019207">
    <property type="entry name" value="DUF2092"/>
</dbReference>
<comment type="caution">
    <text evidence="1">The sequence shown here is derived from an EMBL/GenBank/DDBJ whole genome shotgun (WGS) entry which is preliminary data.</text>
</comment>
<dbReference type="Proteomes" id="UP000697998">
    <property type="component" value="Unassembled WGS sequence"/>
</dbReference>
<proteinExistence type="predicted"/>
<gene>
    <name evidence="1" type="ORF">IPJ27_12455</name>
</gene>
<reference evidence="1 2" key="1">
    <citation type="submission" date="2020-10" db="EMBL/GenBank/DDBJ databases">
        <title>Connecting structure to function with the recovery of over 1000 high-quality activated sludge metagenome-assembled genomes encoding full-length rRNA genes using long-read sequencing.</title>
        <authorList>
            <person name="Singleton C.M."/>
            <person name="Petriglieri F."/>
            <person name="Kristensen J.M."/>
            <person name="Kirkegaard R.H."/>
            <person name="Michaelsen T.Y."/>
            <person name="Andersen M.H."/>
            <person name="Karst S.M."/>
            <person name="Dueholm M.S."/>
            <person name="Nielsen P.H."/>
            <person name="Albertsen M."/>
        </authorList>
    </citation>
    <scope>NUCLEOTIDE SEQUENCE [LARGE SCALE GENOMIC DNA]</scope>
    <source>
        <strain evidence="1">EsbW_18-Q3-R4-48_BATAC.285</strain>
    </source>
</reference>
<evidence type="ECO:0000313" key="1">
    <source>
        <dbReference type="EMBL" id="MBK7675488.1"/>
    </source>
</evidence>
<name>A0A935UHH5_9PROT</name>
<protein>
    <submittedName>
        <fullName evidence="1">DUF2092 domain-containing protein</fullName>
    </submittedName>
</protein>
<evidence type="ECO:0000313" key="2">
    <source>
        <dbReference type="Proteomes" id="UP000697998"/>
    </source>
</evidence>
<organism evidence="1 2">
    <name type="scientific">Candidatus Accumulibacter proximus</name>
    <dbReference type="NCBI Taxonomy" id="2954385"/>
    <lineage>
        <taxon>Bacteria</taxon>
        <taxon>Pseudomonadati</taxon>
        <taxon>Pseudomonadota</taxon>
        <taxon>Betaproteobacteria</taxon>
        <taxon>Candidatus Accumulibacter</taxon>
    </lineage>
</organism>